<comment type="caution">
    <text evidence="2">The sequence shown here is derived from an EMBL/GenBank/DDBJ whole genome shotgun (WGS) entry which is preliminary data.</text>
</comment>
<protein>
    <submittedName>
        <fullName evidence="2">Uncharacterized protein</fullName>
    </submittedName>
</protein>
<dbReference type="SUPFAM" id="SSF103473">
    <property type="entry name" value="MFS general substrate transporter"/>
    <property type="match status" value="1"/>
</dbReference>
<sequence>MYRIWLSRADTPHSRPAQPAPRPQCRAGRRRGQPHYLRRPSHDGRLIGTASTQDARLSHSASMQTETDPRGGAVAFALIYFTFFLDNVLLTVLGQADDLDCHIIIPIHNHSQVKGRTALKVVSDFGLLSLTGLENAAGSAAYALGPLAGGAVAWGVGFESAMRALGVLNLLYACALYRALRRHPLSPHWGAADLDDDSDADTPLATPR</sequence>
<reference evidence="2" key="1">
    <citation type="submission" date="2017-09" db="EMBL/GenBank/DDBJ databases">
        <title>Contemporary evolution of a Lepidopteran species, Heliothis virescens, in response to modern agricultural practices.</title>
        <authorList>
            <person name="Fritz M.L."/>
            <person name="Deyonke A.M."/>
            <person name="Papanicolaou A."/>
            <person name="Micinski S."/>
            <person name="Westbrook J."/>
            <person name="Gould F."/>
        </authorList>
    </citation>
    <scope>NUCLEOTIDE SEQUENCE [LARGE SCALE GENOMIC DNA]</scope>
    <source>
        <strain evidence="2">HvINT-</strain>
        <tissue evidence="2">Whole body</tissue>
    </source>
</reference>
<gene>
    <name evidence="2" type="ORF">B5V51_7400</name>
</gene>
<feature type="compositionally biased region" description="Basic residues" evidence="1">
    <location>
        <begin position="27"/>
        <end position="39"/>
    </location>
</feature>
<dbReference type="AlphaFoldDB" id="A0A2A4J462"/>
<evidence type="ECO:0000256" key="1">
    <source>
        <dbReference type="SAM" id="MobiDB-lite"/>
    </source>
</evidence>
<accession>A0A2A4J462</accession>
<organism evidence="2">
    <name type="scientific">Heliothis virescens</name>
    <name type="common">Tobacco budworm moth</name>
    <dbReference type="NCBI Taxonomy" id="7102"/>
    <lineage>
        <taxon>Eukaryota</taxon>
        <taxon>Metazoa</taxon>
        <taxon>Ecdysozoa</taxon>
        <taxon>Arthropoda</taxon>
        <taxon>Hexapoda</taxon>
        <taxon>Insecta</taxon>
        <taxon>Pterygota</taxon>
        <taxon>Neoptera</taxon>
        <taxon>Endopterygota</taxon>
        <taxon>Lepidoptera</taxon>
        <taxon>Glossata</taxon>
        <taxon>Ditrysia</taxon>
        <taxon>Noctuoidea</taxon>
        <taxon>Noctuidae</taxon>
        <taxon>Heliothinae</taxon>
        <taxon>Heliothis</taxon>
    </lineage>
</organism>
<feature type="region of interest" description="Disordered" evidence="1">
    <location>
        <begin position="9"/>
        <end position="46"/>
    </location>
</feature>
<dbReference type="InterPro" id="IPR036259">
    <property type="entry name" value="MFS_trans_sf"/>
</dbReference>
<evidence type="ECO:0000313" key="2">
    <source>
        <dbReference type="EMBL" id="PCG66659.1"/>
    </source>
</evidence>
<name>A0A2A4J462_HELVI</name>
<proteinExistence type="predicted"/>
<dbReference type="EMBL" id="NWSH01003263">
    <property type="protein sequence ID" value="PCG66659.1"/>
    <property type="molecule type" value="Genomic_DNA"/>
</dbReference>